<keyword evidence="7" id="KW-1185">Reference proteome</keyword>
<dbReference type="EMBL" id="LPUX01000053">
    <property type="protein sequence ID" value="OAP41604.1"/>
    <property type="molecule type" value="Genomic_DNA"/>
</dbReference>
<dbReference type="InterPro" id="IPR000595">
    <property type="entry name" value="cNMP-bd_dom"/>
</dbReference>
<evidence type="ECO:0000259" key="5">
    <source>
        <dbReference type="PROSITE" id="PS51063"/>
    </source>
</evidence>
<protein>
    <submittedName>
        <fullName evidence="6">Crp/Fnr family transcriptional regulator</fullName>
    </submittedName>
</protein>
<feature type="domain" description="Cyclic nucleotide-binding" evidence="4">
    <location>
        <begin position="16"/>
        <end position="119"/>
    </location>
</feature>
<evidence type="ECO:0000256" key="1">
    <source>
        <dbReference type="ARBA" id="ARBA00023015"/>
    </source>
</evidence>
<dbReference type="CDD" id="cd00038">
    <property type="entry name" value="CAP_ED"/>
    <property type="match status" value="1"/>
</dbReference>
<name>A0A178Y2N1_9HYPH</name>
<dbReference type="Proteomes" id="UP000094025">
    <property type="component" value="Unassembled WGS sequence"/>
</dbReference>
<dbReference type="Gene3D" id="2.60.120.10">
    <property type="entry name" value="Jelly Rolls"/>
    <property type="match status" value="1"/>
</dbReference>
<keyword evidence="2" id="KW-0238">DNA-binding</keyword>
<dbReference type="SMART" id="SM00100">
    <property type="entry name" value="cNMP"/>
    <property type="match status" value="1"/>
</dbReference>
<dbReference type="SUPFAM" id="SSF46785">
    <property type="entry name" value="Winged helix' DNA-binding domain"/>
    <property type="match status" value="1"/>
</dbReference>
<evidence type="ECO:0000259" key="4">
    <source>
        <dbReference type="PROSITE" id="PS50042"/>
    </source>
</evidence>
<comment type="caution">
    <text evidence="6">The sequence shown here is derived from an EMBL/GenBank/DDBJ whole genome shotgun (WGS) entry which is preliminary data.</text>
</comment>
<dbReference type="STRING" id="1472378.AU381_04800"/>
<dbReference type="PROSITE" id="PS51063">
    <property type="entry name" value="HTH_CRP_2"/>
    <property type="match status" value="1"/>
</dbReference>
<evidence type="ECO:0000256" key="3">
    <source>
        <dbReference type="ARBA" id="ARBA00023163"/>
    </source>
</evidence>
<dbReference type="InterPro" id="IPR036390">
    <property type="entry name" value="WH_DNA-bd_sf"/>
</dbReference>
<dbReference type="InterPro" id="IPR050397">
    <property type="entry name" value="Env_Response_Regulators"/>
</dbReference>
<dbReference type="PANTHER" id="PTHR24567:SF74">
    <property type="entry name" value="HTH-TYPE TRANSCRIPTIONAL REGULATOR ARCR"/>
    <property type="match status" value="1"/>
</dbReference>
<evidence type="ECO:0000313" key="6">
    <source>
        <dbReference type="EMBL" id="OAP41604.1"/>
    </source>
</evidence>
<dbReference type="Pfam" id="PF13545">
    <property type="entry name" value="HTH_Crp_2"/>
    <property type="match status" value="1"/>
</dbReference>
<dbReference type="Gene3D" id="1.10.10.10">
    <property type="entry name" value="Winged helix-like DNA-binding domain superfamily/Winged helix DNA-binding domain"/>
    <property type="match status" value="1"/>
</dbReference>
<dbReference type="AlphaFoldDB" id="A0A178Y2N1"/>
<keyword evidence="3" id="KW-0804">Transcription</keyword>
<proteinExistence type="predicted"/>
<sequence>MTEINRSPAFWRSFPIFEEFDKETLCELADIASYRKWPAGTVIFQRGDEGNYMIVVVSGRIKLSLFTPQGRELMLRQHEAGALFGEMAVLDDQPRSADATAVTAAEGYVIGKKAFLDLITQKPKIAEAVIRFLCAQLRDTTDRLETIALYDLNARVARFFLATLRQIHGNELPASANLRLTLSQTDIAAILGASRPKVNRAILWLEDSGALKRTDGIISCNVGRLLTIADPPED</sequence>
<gene>
    <name evidence="6" type="ORF">AU381_04800</name>
</gene>
<accession>A0A178Y2N1</accession>
<dbReference type="GO" id="GO:0005829">
    <property type="term" value="C:cytosol"/>
    <property type="evidence" value="ECO:0007669"/>
    <property type="project" value="TreeGrafter"/>
</dbReference>
<dbReference type="OrthoDB" id="3525895at2"/>
<reference evidence="6 7" key="1">
    <citation type="journal article" date="2016" name="Int. J. Syst. Evol. Microbiol.">
        <title>Ensifer glycinis sp. nov., an novel rhizobial species associated with Glycine spp.</title>
        <authorList>
            <person name="Yan H."/>
            <person name="Yan J."/>
            <person name="Sui X.H."/>
            <person name="Wang E.T."/>
            <person name="Chen W.X."/>
            <person name="Zhang X.X."/>
            <person name="Chen W.F."/>
        </authorList>
    </citation>
    <scope>NUCLEOTIDE SEQUENCE [LARGE SCALE GENOMIC DNA]</scope>
    <source>
        <strain evidence="6 7">CCBAU 23380</strain>
    </source>
</reference>
<dbReference type="PROSITE" id="PS50042">
    <property type="entry name" value="CNMP_BINDING_3"/>
    <property type="match status" value="1"/>
</dbReference>
<keyword evidence="1" id="KW-0805">Transcription regulation</keyword>
<dbReference type="Pfam" id="PF00027">
    <property type="entry name" value="cNMP_binding"/>
    <property type="match status" value="1"/>
</dbReference>
<dbReference type="PROSITE" id="PS00889">
    <property type="entry name" value="CNMP_BINDING_2"/>
    <property type="match status" value="1"/>
</dbReference>
<evidence type="ECO:0000256" key="2">
    <source>
        <dbReference type="ARBA" id="ARBA00023125"/>
    </source>
</evidence>
<dbReference type="InterPro" id="IPR014710">
    <property type="entry name" value="RmlC-like_jellyroll"/>
</dbReference>
<dbReference type="InterPro" id="IPR018488">
    <property type="entry name" value="cNMP-bd_CS"/>
</dbReference>
<organism evidence="6 7">
    <name type="scientific">Sinorhizobium glycinis</name>
    <dbReference type="NCBI Taxonomy" id="1472378"/>
    <lineage>
        <taxon>Bacteria</taxon>
        <taxon>Pseudomonadati</taxon>
        <taxon>Pseudomonadota</taxon>
        <taxon>Alphaproteobacteria</taxon>
        <taxon>Hyphomicrobiales</taxon>
        <taxon>Rhizobiaceae</taxon>
        <taxon>Sinorhizobium/Ensifer group</taxon>
        <taxon>Sinorhizobium</taxon>
    </lineage>
</organism>
<dbReference type="GO" id="GO:0003700">
    <property type="term" value="F:DNA-binding transcription factor activity"/>
    <property type="evidence" value="ECO:0007669"/>
    <property type="project" value="TreeGrafter"/>
</dbReference>
<dbReference type="SUPFAM" id="SSF51206">
    <property type="entry name" value="cAMP-binding domain-like"/>
    <property type="match status" value="1"/>
</dbReference>
<dbReference type="PANTHER" id="PTHR24567">
    <property type="entry name" value="CRP FAMILY TRANSCRIPTIONAL REGULATORY PROTEIN"/>
    <property type="match status" value="1"/>
</dbReference>
<evidence type="ECO:0000313" key="7">
    <source>
        <dbReference type="Proteomes" id="UP000094025"/>
    </source>
</evidence>
<dbReference type="InterPro" id="IPR012318">
    <property type="entry name" value="HTH_CRP"/>
</dbReference>
<dbReference type="GO" id="GO:0003677">
    <property type="term" value="F:DNA binding"/>
    <property type="evidence" value="ECO:0007669"/>
    <property type="project" value="UniProtKB-KW"/>
</dbReference>
<dbReference type="InterPro" id="IPR018490">
    <property type="entry name" value="cNMP-bd_dom_sf"/>
</dbReference>
<dbReference type="InterPro" id="IPR036388">
    <property type="entry name" value="WH-like_DNA-bd_sf"/>
</dbReference>
<dbReference type="RefSeq" id="WP_064241890.1">
    <property type="nucleotide sequence ID" value="NZ_LPUX01000053.1"/>
</dbReference>
<feature type="domain" description="HTH crp-type" evidence="5">
    <location>
        <begin position="150"/>
        <end position="232"/>
    </location>
</feature>